<dbReference type="InterPro" id="IPR035985">
    <property type="entry name" value="Ubiquitin-activating_enz"/>
</dbReference>
<dbReference type="Proteomes" id="UP001165065">
    <property type="component" value="Unassembled WGS sequence"/>
</dbReference>
<dbReference type="GO" id="GO:0061503">
    <property type="term" value="F:tRNA threonylcarbamoyladenosine dehydratase"/>
    <property type="evidence" value="ECO:0007669"/>
    <property type="project" value="TreeGrafter"/>
</dbReference>
<evidence type="ECO:0000259" key="3">
    <source>
        <dbReference type="Pfam" id="PF00899"/>
    </source>
</evidence>
<dbReference type="PANTHER" id="PTHR43267">
    <property type="entry name" value="TRNA THREONYLCARBAMOYLADENOSINE DEHYDRATASE"/>
    <property type="match status" value="1"/>
</dbReference>
<dbReference type="InterPro" id="IPR045886">
    <property type="entry name" value="ThiF/MoeB/HesA"/>
</dbReference>
<keyword evidence="2" id="KW-0732">Signal</keyword>
<name>A0A9W7G9Z5_9STRA</name>
<proteinExistence type="predicted"/>
<reference evidence="5" key="1">
    <citation type="journal article" date="2023" name="Commun. Biol.">
        <title>Genome analysis of Parmales, the sister group of diatoms, reveals the evolutionary specialization of diatoms from phago-mixotrophs to photoautotrophs.</title>
        <authorList>
            <person name="Ban H."/>
            <person name="Sato S."/>
            <person name="Yoshikawa S."/>
            <person name="Yamada K."/>
            <person name="Nakamura Y."/>
            <person name="Ichinomiya M."/>
            <person name="Sato N."/>
            <person name="Blanc-Mathieu R."/>
            <person name="Endo H."/>
            <person name="Kuwata A."/>
            <person name="Ogata H."/>
        </authorList>
    </citation>
    <scope>NUCLEOTIDE SEQUENCE [LARGE SCALE GENOMIC DNA]</scope>
</reference>
<comment type="caution">
    <text evidence="4">The sequence shown here is derived from an EMBL/GenBank/DDBJ whole genome shotgun (WGS) entry which is preliminary data.</text>
</comment>
<gene>
    <name evidence="4" type="ORF">TrCOL_g4349</name>
</gene>
<protein>
    <recommendedName>
        <fullName evidence="3">THIF-type NAD/FAD binding fold domain-containing protein</fullName>
    </recommendedName>
</protein>
<dbReference type="SUPFAM" id="SSF69572">
    <property type="entry name" value="Activating enzymes of the ubiquitin-like proteins"/>
    <property type="match status" value="1"/>
</dbReference>
<keyword evidence="5" id="KW-1185">Reference proteome</keyword>
<dbReference type="GO" id="GO:0061504">
    <property type="term" value="P:cyclic threonylcarbamoyladenosine biosynthetic process"/>
    <property type="evidence" value="ECO:0007669"/>
    <property type="project" value="TreeGrafter"/>
</dbReference>
<evidence type="ECO:0000313" key="4">
    <source>
        <dbReference type="EMBL" id="GMI40895.1"/>
    </source>
</evidence>
<feature type="signal peptide" evidence="2">
    <location>
        <begin position="1"/>
        <end position="23"/>
    </location>
</feature>
<dbReference type="AlphaFoldDB" id="A0A9W7G9Z5"/>
<dbReference type="InterPro" id="IPR000594">
    <property type="entry name" value="ThiF_NAD_FAD-bd"/>
</dbReference>
<dbReference type="PANTHER" id="PTHR43267:SF1">
    <property type="entry name" value="TRNA THREONYLCARBAMOYLADENOSINE DEHYDRATASE"/>
    <property type="match status" value="1"/>
</dbReference>
<organism evidence="4 5">
    <name type="scientific">Triparma columacea</name>
    <dbReference type="NCBI Taxonomy" id="722753"/>
    <lineage>
        <taxon>Eukaryota</taxon>
        <taxon>Sar</taxon>
        <taxon>Stramenopiles</taxon>
        <taxon>Ochrophyta</taxon>
        <taxon>Bolidophyceae</taxon>
        <taxon>Parmales</taxon>
        <taxon>Triparmaceae</taxon>
        <taxon>Triparma</taxon>
    </lineage>
</organism>
<dbReference type="GO" id="GO:0008641">
    <property type="term" value="F:ubiquitin-like modifier activating enzyme activity"/>
    <property type="evidence" value="ECO:0007669"/>
    <property type="project" value="InterPro"/>
</dbReference>
<dbReference type="Pfam" id="PF00899">
    <property type="entry name" value="ThiF"/>
    <property type="match status" value="1"/>
</dbReference>
<evidence type="ECO:0000256" key="2">
    <source>
        <dbReference type="SAM" id="SignalP"/>
    </source>
</evidence>
<feature type="region of interest" description="Disordered" evidence="1">
    <location>
        <begin position="244"/>
        <end position="265"/>
    </location>
</feature>
<accession>A0A9W7G9Z5</accession>
<dbReference type="Gene3D" id="3.40.50.720">
    <property type="entry name" value="NAD(P)-binding Rossmann-like Domain"/>
    <property type="match status" value="1"/>
</dbReference>
<evidence type="ECO:0000313" key="5">
    <source>
        <dbReference type="Proteomes" id="UP001165065"/>
    </source>
</evidence>
<sequence>MAPRTSFSLIFLSLLLLLHGSQPFSGTTNNIPSHAELFGGVGRLYRATSAPEKSLAKLENANVLVVGIGGVGSWVAEALCRSGVGSLALCDLDDVCVSNINRQVQATVPTVGQMKVDALTSQLLSINPNISVTKIMDFVTASNIDSVCDFSSFTVVVDCIDDARDKAAIINKCHETGTTVVTVGGGAGLRDPTQIAIKDITKAGDDKLLFWVRKHLRQKYGFPGGPKNGQKNNHRPKKWGVWAVSSEERSPSSKTTLPPGPGGSLRRCDSHLGTAVFTTGALGFAAASKVVDMIVHEELIKVDIRKVDGRGDND</sequence>
<evidence type="ECO:0000256" key="1">
    <source>
        <dbReference type="SAM" id="MobiDB-lite"/>
    </source>
</evidence>
<feature type="domain" description="THIF-type NAD/FAD binding fold" evidence="3">
    <location>
        <begin position="48"/>
        <end position="185"/>
    </location>
</feature>
<feature type="chain" id="PRO_5040792228" description="THIF-type NAD/FAD binding fold domain-containing protein" evidence="2">
    <location>
        <begin position="24"/>
        <end position="314"/>
    </location>
</feature>
<dbReference type="OrthoDB" id="206053at2759"/>
<dbReference type="EMBL" id="BRYA01000138">
    <property type="protein sequence ID" value="GMI40895.1"/>
    <property type="molecule type" value="Genomic_DNA"/>
</dbReference>